<dbReference type="UniPathway" id="UPA00219"/>
<comment type="pathway">
    <text evidence="2">Cell wall biogenesis; peptidoglycan biosynthesis.</text>
</comment>
<evidence type="ECO:0000256" key="9">
    <source>
        <dbReference type="ARBA" id="ARBA00022679"/>
    </source>
</evidence>
<comment type="catalytic activity">
    <reaction evidence="16">
        <text>Preferential cleavage: (Ac)2-L-Lys-D-Ala-|-D-Ala. Also transpeptidation of peptidyl-alanyl moieties that are N-acyl substituents of D-alanine.</text>
        <dbReference type="EC" id="3.4.16.4"/>
    </reaction>
</comment>
<sequence>MSFQQLREKCVTQAQALWARWRASALGQRVAALPWWRRLPTRREWLYVLVALPVLFFVYVLLLIPFTPSISDIRKAKLEQPAQIMSADGKLLGEFKRSNRQWVPIDQIAPSVVKALVATEDHRFYQHHGMDFTRTVGSVIHTIGGNPQGGSTITQQLARNLYPTEIGRARNINRKLKEAITAFKIEALYTKDEILETYLNTVPFLYNAYGIEMAARTYFDKPAAKLSVLESATLVGMLKGNAYYNPVINPDRALARRNTVLSQMVKRGELKDDEFERLKKRPMRLDFERQEEPTGMAPHFAQQLRKWLINWADKNDYNIYTDGLIVRTTLDSRLQNWAQQSVNRQMHTLQNITNTNWSHRDGWSADNDLVLQLVRETQVYRKLVQPGKSGSLSDEEALKKLLADKAFMKDLRDDKTRIQAGFLAMDPRNSAVLAWVGSRDYGQDAFDHVAQARRQPGSTFKPFVYGAALQRGAKPEDTRKDEEVEIKLSGGEVWRPSDAVEPTGVPMTLSDALAFSKNTITAQLGQDVGIDRVIKLARALGVRQSPLEELPSLALGSSPVTLLEMVNAYSSIANSGRYTPPQLVTRIENADGEVLAEFAPPKPDQVWDEEHNYGLLEMMRAVIDKGTGRAIRKQYGIRADVAGKTGTTQGNADGWFILMHPQIVVGAWAGFNDSRITIKSDQWGQGSRSALPMVGDFMSRALHSPLLNAKVHFTEPNTSHWWSDLASKLRDKVQEWTGSDSDDADKSTPPAPASHSAPSRPAAPDRSSSDADITESTPAAPASAGSPSAAPDSSAQPPNADTSPGLAPSDAVQPTPAPVTAPAPARMPTPSTWSDIGTPLPPAAPLTVPPANP</sequence>
<evidence type="ECO:0000256" key="4">
    <source>
        <dbReference type="ARBA" id="ARBA00007739"/>
    </source>
</evidence>
<keyword evidence="13 19" id="KW-0472">Membrane</keyword>
<dbReference type="Gene3D" id="1.10.3810.10">
    <property type="entry name" value="Biosynthetic peptidoglycan transglycosylase-like"/>
    <property type="match status" value="1"/>
</dbReference>
<dbReference type="InterPro" id="IPR050396">
    <property type="entry name" value="Glycosyltr_51/Transpeptidase"/>
</dbReference>
<evidence type="ECO:0000256" key="13">
    <source>
        <dbReference type="ARBA" id="ARBA00023136"/>
    </source>
</evidence>
<dbReference type="GO" id="GO:0071555">
    <property type="term" value="P:cell wall organization"/>
    <property type="evidence" value="ECO:0007669"/>
    <property type="project" value="UniProtKB-KW"/>
</dbReference>
<keyword evidence="19" id="KW-0812">Transmembrane</keyword>
<keyword evidence="19" id="KW-1133">Transmembrane helix</keyword>
<dbReference type="SUPFAM" id="SSF56601">
    <property type="entry name" value="beta-lactamase/transpeptidase-like"/>
    <property type="match status" value="1"/>
</dbReference>
<dbReference type="InterPro" id="IPR001460">
    <property type="entry name" value="PCN-bd_Tpept"/>
</dbReference>
<keyword evidence="7" id="KW-0645">Protease</keyword>
<evidence type="ECO:0000256" key="11">
    <source>
        <dbReference type="ARBA" id="ARBA00022960"/>
    </source>
</evidence>
<evidence type="ECO:0000256" key="12">
    <source>
        <dbReference type="ARBA" id="ARBA00022984"/>
    </source>
</evidence>
<evidence type="ECO:0000256" key="1">
    <source>
        <dbReference type="ARBA" id="ARBA00004236"/>
    </source>
</evidence>
<evidence type="ECO:0000256" key="6">
    <source>
        <dbReference type="ARBA" id="ARBA00022645"/>
    </source>
</evidence>
<dbReference type="GO" id="GO:0006508">
    <property type="term" value="P:proteolysis"/>
    <property type="evidence" value="ECO:0007669"/>
    <property type="project" value="UniProtKB-KW"/>
</dbReference>
<dbReference type="GO" id="GO:0009252">
    <property type="term" value="P:peptidoglycan biosynthetic process"/>
    <property type="evidence" value="ECO:0007669"/>
    <property type="project" value="UniProtKB-UniPathway"/>
</dbReference>
<dbReference type="GO" id="GO:0008360">
    <property type="term" value="P:regulation of cell shape"/>
    <property type="evidence" value="ECO:0007669"/>
    <property type="project" value="UniProtKB-KW"/>
</dbReference>
<evidence type="ECO:0000256" key="18">
    <source>
        <dbReference type="SAM" id="MobiDB-lite"/>
    </source>
</evidence>
<dbReference type="EMBL" id="QURR01000013">
    <property type="protein sequence ID" value="RGE44858.1"/>
    <property type="molecule type" value="Genomic_DNA"/>
</dbReference>
<feature type="compositionally biased region" description="Pro residues" evidence="18">
    <location>
        <begin position="839"/>
        <end position="853"/>
    </location>
</feature>
<feature type="transmembrane region" description="Helical" evidence="19">
    <location>
        <begin position="45"/>
        <end position="66"/>
    </location>
</feature>
<keyword evidence="11" id="KW-0133">Cell shape</keyword>
<keyword evidence="10" id="KW-0378">Hydrolase</keyword>
<organism evidence="22 23">
    <name type="scientific">Comamonas testosteroni</name>
    <name type="common">Pseudomonas testosteroni</name>
    <dbReference type="NCBI Taxonomy" id="285"/>
    <lineage>
        <taxon>Bacteria</taxon>
        <taxon>Pseudomonadati</taxon>
        <taxon>Pseudomonadota</taxon>
        <taxon>Betaproteobacteria</taxon>
        <taxon>Burkholderiales</taxon>
        <taxon>Comamonadaceae</taxon>
        <taxon>Comamonas</taxon>
    </lineage>
</organism>
<keyword evidence="15" id="KW-0961">Cell wall biogenesis/degradation</keyword>
<keyword evidence="14" id="KW-0511">Multifunctional enzyme</keyword>
<dbReference type="AlphaFoldDB" id="A0A373FL55"/>
<comment type="similarity">
    <text evidence="4">In the N-terminal section; belongs to the glycosyltransferase 51 family.</text>
</comment>
<dbReference type="SUPFAM" id="SSF53955">
    <property type="entry name" value="Lysozyme-like"/>
    <property type="match status" value="1"/>
</dbReference>
<dbReference type="PANTHER" id="PTHR32282">
    <property type="entry name" value="BINDING PROTEIN TRANSPEPTIDASE, PUTATIVE-RELATED"/>
    <property type="match status" value="1"/>
</dbReference>
<dbReference type="Gene3D" id="3.40.710.10">
    <property type="entry name" value="DD-peptidase/beta-lactamase superfamily"/>
    <property type="match status" value="1"/>
</dbReference>
<evidence type="ECO:0000256" key="15">
    <source>
        <dbReference type="ARBA" id="ARBA00023316"/>
    </source>
</evidence>
<feature type="compositionally biased region" description="Low complexity" evidence="18">
    <location>
        <begin position="753"/>
        <end position="766"/>
    </location>
</feature>
<dbReference type="OrthoDB" id="9766909at2"/>
<evidence type="ECO:0000256" key="10">
    <source>
        <dbReference type="ARBA" id="ARBA00022801"/>
    </source>
</evidence>
<dbReference type="GO" id="GO:0030288">
    <property type="term" value="C:outer membrane-bounded periplasmic space"/>
    <property type="evidence" value="ECO:0007669"/>
    <property type="project" value="TreeGrafter"/>
</dbReference>
<evidence type="ECO:0000313" key="23">
    <source>
        <dbReference type="Proteomes" id="UP000261948"/>
    </source>
</evidence>
<comment type="caution">
    <text evidence="22">The sequence shown here is derived from an EMBL/GenBank/DDBJ whole genome shotgun (WGS) entry which is preliminary data.</text>
</comment>
<evidence type="ECO:0000313" key="22">
    <source>
        <dbReference type="EMBL" id="RGE44858.1"/>
    </source>
</evidence>
<feature type="region of interest" description="Disordered" evidence="18">
    <location>
        <begin position="734"/>
        <end position="853"/>
    </location>
</feature>
<evidence type="ECO:0000256" key="17">
    <source>
        <dbReference type="ARBA" id="ARBA00049902"/>
    </source>
</evidence>
<dbReference type="Pfam" id="PF00905">
    <property type="entry name" value="Transpeptidase"/>
    <property type="match status" value="1"/>
</dbReference>
<dbReference type="InterPro" id="IPR036950">
    <property type="entry name" value="PBP_transglycosylase"/>
</dbReference>
<feature type="compositionally biased region" description="Pro residues" evidence="18">
    <location>
        <begin position="815"/>
        <end position="827"/>
    </location>
</feature>
<dbReference type="GO" id="GO:0009002">
    <property type="term" value="F:serine-type D-Ala-D-Ala carboxypeptidase activity"/>
    <property type="evidence" value="ECO:0007669"/>
    <property type="project" value="UniProtKB-EC"/>
</dbReference>
<keyword evidence="12" id="KW-0573">Peptidoglycan synthesis</keyword>
<evidence type="ECO:0000256" key="8">
    <source>
        <dbReference type="ARBA" id="ARBA00022676"/>
    </source>
</evidence>
<dbReference type="InterPro" id="IPR023346">
    <property type="entry name" value="Lysozyme-like_dom_sf"/>
</dbReference>
<feature type="domain" description="Glycosyl transferase family 51" evidence="21">
    <location>
        <begin position="89"/>
        <end position="264"/>
    </location>
</feature>
<evidence type="ECO:0000256" key="7">
    <source>
        <dbReference type="ARBA" id="ARBA00022670"/>
    </source>
</evidence>
<dbReference type="PANTHER" id="PTHR32282:SF11">
    <property type="entry name" value="PENICILLIN-BINDING PROTEIN 1B"/>
    <property type="match status" value="1"/>
</dbReference>
<dbReference type="InterPro" id="IPR001264">
    <property type="entry name" value="Glyco_trans_51"/>
</dbReference>
<keyword evidence="8" id="KW-0328">Glycosyltransferase</keyword>
<comment type="catalytic activity">
    <reaction evidence="17">
        <text>[GlcNAc-(1-&gt;4)-Mur2Ac(oyl-L-Ala-gamma-D-Glu-L-Lys-D-Ala-D-Ala)](n)-di-trans,octa-cis-undecaprenyl diphosphate + beta-D-GlcNAc-(1-&gt;4)-Mur2Ac(oyl-L-Ala-gamma-D-Glu-L-Lys-D-Ala-D-Ala)-di-trans,octa-cis-undecaprenyl diphosphate = [GlcNAc-(1-&gt;4)-Mur2Ac(oyl-L-Ala-gamma-D-Glu-L-Lys-D-Ala-D-Ala)](n+1)-di-trans,octa-cis-undecaprenyl diphosphate + di-trans,octa-cis-undecaprenyl diphosphate + H(+)</text>
        <dbReference type="Rhea" id="RHEA:23708"/>
        <dbReference type="Rhea" id="RHEA-COMP:9602"/>
        <dbReference type="Rhea" id="RHEA-COMP:9603"/>
        <dbReference type="ChEBI" id="CHEBI:15378"/>
        <dbReference type="ChEBI" id="CHEBI:58405"/>
        <dbReference type="ChEBI" id="CHEBI:60033"/>
        <dbReference type="ChEBI" id="CHEBI:78435"/>
        <dbReference type="EC" id="2.4.99.28"/>
    </reaction>
</comment>
<name>A0A373FL55_COMTE</name>
<gene>
    <name evidence="22" type="ORF">DZC30_12285</name>
</gene>
<evidence type="ECO:0000256" key="3">
    <source>
        <dbReference type="ARBA" id="ARBA00007090"/>
    </source>
</evidence>
<keyword evidence="23" id="KW-1185">Reference proteome</keyword>
<keyword evidence="9" id="KW-0808">Transferase</keyword>
<dbReference type="InterPro" id="IPR012338">
    <property type="entry name" value="Beta-lactam/transpept-like"/>
</dbReference>
<comment type="similarity">
    <text evidence="3">In the C-terminal section; belongs to the transpeptidase family.</text>
</comment>
<comment type="subcellular location">
    <subcellularLocation>
        <location evidence="1">Cell membrane</location>
    </subcellularLocation>
</comment>
<keyword evidence="5" id="KW-1003">Cell membrane</keyword>
<feature type="compositionally biased region" description="Low complexity" evidence="18">
    <location>
        <begin position="776"/>
        <end position="800"/>
    </location>
</feature>
<evidence type="ECO:0000259" key="21">
    <source>
        <dbReference type="Pfam" id="PF00912"/>
    </source>
</evidence>
<evidence type="ECO:0000259" key="20">
    <source>
        <dbReference type="Pfam" id="PF00905"/>
    </source>
</evidence>
<keyword evidence="6" id="KW-0121">Carboxypeptidase</keyword>
<dbReference type="Pfam" id="PF00912">
    <property type="entry name" value="Transgly"/>
    <property type="match status" value="1"/>
</dbReference>
<feature type="domain" description="Penicillin-binding protein transpeptidase" evidence="20">
    <location>
        <begin position="421"/>
        <end position="652"/>
    </location>
</feature>
<dbReference type="GO" id="GO:0005886">
    <property type="term" value="C:plasma membrane"/>
    <property type="evidence" value="ECO:0007669"/>
    <property type="project" value="UniProtKB-SubCell"/>
</dbReference>
<evidence type="ECO:0000256" key="19">
    <source>
        <dbReference type="SAM" id="Phobius"/>
    </source>
</evidence>
<evidence type="ECO:0000256" key="14">
    <source>
        <dbReference type="ARBA" id="ARBA00023268"/>
    </source>
</evidence>
<protein>
    <submittedName>
        <fullName evidence="22">Penicillin-binding protein</fullName>
    </submittedName>
</protein>
<proteinExistence type="inferred from homology"/>
<evidence type="ECO:0000256" key="16">
    <source>
        <dbReference type="ARBA" id="ARBA00034000"/>
    </source>
</evidence>
<evidence type="ECO:0000256" key="2">
    <source>
        <dbReference type="ARBA" id="ARBA00004752"/>
    </source>
</evidence>
<dbReference type="GO" id="GO:0008658">
    <property type="term" value="F:penicillin binding"/>
    <property type="evidence" value="ECO:0007669"/>
    <property type="project" value="InterPro"/>
</dbReference>
<dbReference type="GO" id="GO:0008955">
    <property type="term" value="F:peptidoglycan glycosyltransferase activity"/>
    <property type="evidence" value="ECO:0007669"/>
    <property type="project" value="UniProtKB-EC"/>
</dbReference>
<accession>A0A373FL55</accession>
<evidence type="ECO:0000256" key="5">
    <source>
        <dbReference type="ARBA" id="ARBA00022475"/>
    </source>
</evidence>
<reference evidence="22 23" key="1">
    <citation type="submission" date="2018-08" db="EMBL/GenBank/DDBJ databases">
        <title>Comamonas testosteroni strain SWCO2.</title>
        <authorList>
            <person name="Jiang N."/>
            <person name="Zhang X.Z."/>
        </authorList>
    </citation>
    <scope>NUCLEOTIDE SEQUENCE [LARGE SCALE GENOMIC DNA]</scope>
    <source>
        <strain evidence="22 23">SWCO2</strain>
    </source>
</reference>
<dbReference type="Proteomes" id="UP000261948">
    <property type="component" value="Unassembled WGS sequence"/>
</dbReference>